<sequence>MESEIYEQKRKLDELVQRKHELENKKLLSPEAITQETYRYEELIRNKNRKTTKSKGLDTAFCVESKQNNDKFLKLAREPIVNTEGTWLEQVREKERKLRREETRIAQERLKFIDKRTRYPDIIRENFSPSTRALLTPEPQYFPRSSSKQELMPIDDRASGKSTDKSKQQESESTQRLKPRSLSRNEKSPSILRINSNRLHYPRRTVNPNKDYVN</sequence>
<proteinExistence type="predicted"/>
<comment type="caution">
    <text evidence="2">The sequence shown here is derived from an EMBL/GenBank/DDBJ whole genome shotgun (WGS) entry which is preliminary data.</text>
</comment>
<evidence type="ECO:0000313" key="2">
    <source>
        <dbReference type="EMBL" id="OMJ68277.1"/>
    </source>
</evidence>
<dbReference type="EMBL" id="MPUH01001357">
    <property type="protein sequence ID" value="OMJ68277.1"/>
    <property type="molecule type" value="Genomic_DNA"/>
</dbReference>
<reference evidence="2 3" key="1">
    <citation type="submission" date="2016-11" db="EMBL/GenBank/DDBJ databases">
        <title>The macronuclear genome of Stentor coeruleus: a giant cell with tiny introns.</title>
        <authorList>
            <person name="Slabodnick M."/>
            <person name="Ruby J.G."/>
            <person name="Reiff S.B."/>
            <person name="Swart E.C."/>
            <person name="Gosai S."/>
            <person name="Prabakaran S."/>
            <person name="Witkowska E."/>
            <person name="Larue G.E."/>
            <person name="Fisher S."/>
            <person name="Freeman R.M."/>
            <person name="Gunawardena J."/>
            <person name="Chu W."/>
            <person name="Stover N.A."/>
            <person name="Gregory B.D."/>
            <person name="Nowacki M."/>
            <person name="Derisi J."/>
            <person name="Roy S.W."/>
            <person name="Marshall W.F."/>
            <person name="Sood P."/>
        </authorList>
    </citation>
    <scope>NUCLEOTIDE SEQUENCE [LARGE SCALE GENOMIC DNA]</scope>
    <source>
        <strain evidence="2">WM001</strain>
    </source>
</reference>
<feature type="region of interest" description="Disordered" evidence="1">
    <location>
        <begin position="124"/>
        <end position="214"/>
    </location>
</feature>
<dbReference type="Proteomes" id="UP000187209">
    <property type="component" value="Unassembled WGS sequence"/>
</dbReference>
<keyword evidence="3" id="KW-1185">Reference proteome</keyword>
<accession>A0A1R2AUV1</accession>
<name>A0A1R2AUV1_9CILI</name>
<evidence type="ECO:0000313" key="3">
    <source>
        <dbReference type="Proteomes" id="UP000187209"/>
    </source>
</evidence>
<protein>
    <submittedName>
        <fullName evidence="2">Uncharacterized protein</fullName>
    </submittedName>
</protein>
<gene>
    <name evidence="2" type="ORF">SteCoe_34330</name>
</gene>
<feature type="compositionally biased region" description="Basic and acidic residues" evidence="1">
    <location>
        <begin position="154"/>
        <end position="175"/>
    </location>
</feature>
<dbReference type="AlphaFoldDB" id="A0A1R2AUV1"/>
<evidence type="ECO:0000256" key="1">
    <source>
        <dbReference type="SAM" id="MobiDB-lite"/>
    </source>
</evidence>
<organism evidence="2 3">
    <name type="scientific">Stentor coeruleus</name>
    <dbReference type="NCBI Taxonomy" id="5963"/>
    <lineage>
        <taxon>Eukaryota</taxon>
        <taxon>Sar</taxon>
        <taxon>Alveolata</taxon>
        <taxon>Ciliophora</taxon>
        <taxon>Postciliodesmatophora</taxon>
        <taxon>Heterotrichea</taxon>
        <taxon>Heterotrichida</taxon>
        <taxon>Stentoridae</taxon>
        <taxon>Stentor</taxon>
    </lineage>
</organism>